<dbReference type="Proteomes" id="UP001549036">
    <property type="component" value="Unassembled WGS sequence"/>
</dbReference>
<keyword evidence="3" id="KW-1185">Reference proteome</keyword>
<keyword evidence="1" id="KW-0472">Membrane</keyword>
<keyword evidence="1" id="KW-1133">Transmembrane helix</keyword>
<feature type="transmembrane region" description="Helical" evidence="1">
    <location>
        <begin position="51"/>
        <end position="73"/>
    </location>
</feature>
<accession>A0ABV2HX38</accession>
<name>A0ABV2HX38_9HYPH</name>
<evidence type="ECO:0000313" key="2">
    <source>
        <dbReference type="EMBL" id="MET3594667.1"/>
    </source>
</evidence>
<gene>
    <name evidence="2" type="ORF">ABID26_004075</name>
</gene>
<evidence type="ECO:0000313" key="3">
    <source>
        <dbReference type="Proteomes" id="UP001549036"/>
    </source>
</evidence>
<evidence type="ECO:0000256" key="1">
    <source>
        <dbReference type="SAM" id="Phobius"/>
    </source>
</evidence>
<keyword evidence="1" id="KW-0812">Transmembrane</keyword>
<comment type="caution">
    <text evidence="2">The sequence shown here is derived from an EMBL/GenBank/DDBJ whole genome shotgun (WGS) entry which is preliminary data.</text>
</comment>
<sequence length="77" mass="8467">MWLALSLAWIAFWSWRDNVPCLLGFDLTGTSPWCKTGLYLAARPRIETAELVLGAPFAGAVVLTLLAWIAAGFRNTN</sequence>
<proteinExistence type="predicted"/>
<protein>
    <submittedName>
        <fullName evidence="2">Uncharacterized protein</fullName>
    </submittedName>
</protein>
<reference evidence="2 3" key="1">
    <citation type="submission" date="2024-06" db="EMBL/GenBank/DDBJ databases">
        <title>Genomic Encyclopedia of Type Strains, Phase IV (KMG-IV): sequencing the most valuable type-strain genomes for metagenomic binning, comparative biology and taxonomic classification.</title>
        <authorList>
            <person name="Goeker M."/>
        </authorList>
    </citation>
    <scope>NUCLEOTIDE SEQUENCE [LARGE SCALE GENOMIC DNA]</scope>
    <source>
        <strain evidence="2 3">DSM 29846</strain>
    </source>
</reference>
<dbReference type="EMBL" id="JBEPLM010000007">
    <property type="protein sequence ID" value="MET3594667.1"/>
    <property type="molecule type" value="Genomic_DNA"/>
</dbReference>
<organism evidence="2 3">
    <name type="scientific">Mesorhizobium shonense</name>
    <dbReference type="NCBI Taxonomy" id="1209948"/>
    <lineage>
        <taxon>Bacteria</taxon>
        <taxon>Pseudomonadati</taxon>
        <taxon>Pseudomonadota</taxon>
        <taxon>Alphaproteobacteria</taxon>
        <taxon>Hyphomicrobiales</taxon>
        <taxon>Phyllobacteriaceae</taxon>
        <taxon>Mesorhizobium</taxon>
    </lineage>
</organism>